<organism evidence="2 3">
    <name type="scientific">Halalkalibacter alkaliphilus</name>
    <dbReference type="NCBI Taxonomy" id="2917993"/>
    <lineage>
        <taxon>Bacteria</taxon>
        <taxon>Bacillati</taxon>
        <taxon>Bacillota</taxon>
        <taxon>Bacilli</taxon>
        <taxon>Bacillales</taxon>
        <taxon>Bacillaceae</taxon>
        <taxon>Halalkalibacter</taxon>
    </lineage>
</organism>
<keyword evidence="1" id="KW-1133">Transmembrane helix</keyword>
<sequence length="140" mass="15680">MKTNNKTTNIVLFGKRYKNININLYSFTMIVFIYKINHVEGRVYDIKQYIGNTAIFFIILVGISALIGWYFGFQFVNVAFIVGAISLLLSTSGLSSEAHLAMKTLGSHVPREGSKLLTLNPLLLSSLLLLVISFLYALVR</sequence>
<feature type="transmembrane region" description="Helical" evidence="1">
    <location>
        <begin position="116"/>
        <end position="139"/>
    </location>
</feature>
<evidence type="ECO:0000313" key="3">
    <source>
        <dbReference type="Proteomes" id="UP001139150"/>
    </source>
</evidence>
<protein>
    <submittedName>
        <fullName evidence="2">Uncharacterized protein</fullName>
    </submittedName>
</protein>
<proteinExistence type="predicted"/>
<evidence type="ECO:0000313" key="2">
    <source>
        <dbReference type="EMBL" id="MCL7748413.1"/>
    </source>
</evidence>
<dbReference type="Proteomes" id="UP001139150">
    <property type="component" value="Unassembled WGS sequence"/>
</dbReference>
<reference evidence="2" key="1">
    <citation type="submission" date="2022-02" db="EMBL/GenBank/DDBJ databases">
        <title>Halalkalibacter sp. nov. isolated from Lonar Lake, India.</title>
        <authorList>
            <person name="Joshi A."/>
            <person name="Thite S."/>
            <person name="Lodha T."/>
        </authorList>
    </citation>
    <scope>NUCLEOTIDE SEQUENCE</scope>
    <source>
        <strain evidence="2">MEB205</strain>
    </source>
</reference>
<accession>A0A9X2CUD4</accession>
<comment type="caution">
    <text evidence="2">The sequence shown here is derived from an EMBL/GenBank/DDBJ whole genome shotgun (WGS) entry which is preliminary data.</text>
</comment>
<name>A0A9X2CUD4_9BACI</name>
<gene>
    <name evidence="2" type="ORF">MF646_14885</name>
</gene>
<dbReference type="EMBL" id="JAKRYL010000015">
    <property type="protein sequence ID" value="MCL7748413.1"/>
    <property type="molecule type" value="Genomic_DNA"/>
</dbReference>
<keyword evidence="1" id="KW-0472">Membrane</keyword>
<feature type="transmembrane region" description="Helical" evidence="1">
    <location>
        <begin position="77"/>
        <end position="95"/>
    </location>
</feature>
<keyword evidence="1" id="KW-0812">Transmembrane</keyword>
<feature type="transmembrane region" description="Helical" evidence="1">
    <location>
        <begin position="49"/>
        <end position="71"/>
    </location>
</feature>
<feature type="transmembrane region" description="Helical" evidence="1">
    <location>
        <begin position="20"/>
        <end position="37"/>
    </location>
</feature>
<dbReference type="AlphaFoldDB" id="A0A9X2CUD4"/>
<evidence type="ECO:0000256" key="1">
    <source>
        <dbReference type="SAM" id="Phobius"/>
    </source>
</evidence>
<dbReference type="RefSeq" id="WP_250097304.1">
    <property type="nucleotide sequence ID" value="NZ_JAKRYL010000015.1"/>
</dbReference>
<keyword evidence="3" id="KW-1185">Reference proteome</keyword>